<dbReference type="AlphaFoldDB" id="A0A290HTB1"/>
<gene>
    <name evidence="2" type="ORF">SJPD1_0786</name>
</gene>
<dbReference type="EMBL" id="CP023275">
    <property type="protein sequence ID" value="ATB68900.1"/>
    <property type="molecule type" value="Genomic_DNA"/>
</dbReference>
<keyword evidence="1" id="KW-0732">Signal</keyword>
<dbReference type="RefSeq" id="WP_096046044.1">
    <property type="nucleotide sequence ID" value="NZ_CP023275.1"/>
</dbReference>
<proteinExistence type="predicted"/>
<protein>
    <recommendedName>
        <fullName evidence="4">Periplasmic protein</fullName>
    </recommendedName>
</protein>
<evidence type="ECO:0000313" key="3">
    <source>
        <dbReference type="Proteomes" id="UP000217349"/>
    </source>
</evidence>
<dbReference type="KEGG" id="sulj:SJPD1_0786"/>
<name>A0A290HTB1_9BACT</name>
<evidence type="ECO:0000313" key="2">
    <source>
        <dbReference type="EMBL" id="ATB68900.1"/>
    </source>
</evidence>
<feature type="signal peptide" evidence="1">
    <location>
        <begin position="1"/>
        <end position="18"/>
    </location>
</feature>
<feature type="chain" id="PRO_5013103890" description="Periplasmic protein" evidence="1">
    <location>
        <begin position="19"/>
        <end position="159"/>
    </location>
</feature>
<organism evidence="2 3">
    <name type="scientific">Sulfurospirillum diekertiae</name>
    <dbReference type="NCBI Taxonomy" id="1854492"/>
    <lineage>
        <taxon>Bacteria</taxon>
        <taxon>Pseudomonadati</taxon>
        <taxon>Campylobacterota</taxon>
        <taxon>Epsilonproteobacteria</taxon>
        <taxon>Campylobacterales</taxon>
        <taxon>Sulfurospirillaceae</taxon>
        <taxon>Sulfurospirillum</taxon>
    </lineage>
</organism>
<sequence length="159" mass="18294">MKKALLFLAIASHISLFAGFLDDLIGKDKTYLEANGFKCTEFSCVTKDQNYFNVKLLDNAIEYVEVYSTDKDEVYRVALYLYQNDKLKNKELDEAFFKALTKLNDKSKLTYDLSKVSDKFGNEALITITDAKRATAYTNTLRDTFFESMKQYSETGSRK</sequence>
<evidence type="ECO:0008006" key="4">
    <source>
        <dbReference type="Google" id="ProtNLM"/>
    </source>
</evidence>
<dbReference type="Proteomes" id="UP000217349">
    <property type="component" value="Chromosome"/>
</dbReference>
<accession>A0A290HTB1</accession>
<evidence type="ECO:0000256" key="1">
    <source>
        <dbReference type="SAM" id="SignalP"/>
    </source>
</evidence>
<dbReference type="OrthoDB" id="5339343at2"/>
<reference evidence="3" key="1">
    <citation type="submission" date="2017-09" db="EMBL/GenBank/DDBJ databases">
        <title>The complete genome of Sulfurospirillum sp. JPD-1.</title>
        <authorList>
            <person name="Goris T."/>
        </authorList>
    </citation>
    <scope>NUCLEOTIDE SEQUENCE [LARGE SCALE GENOMIC DNA]</scope>
    <source>
        <strain evidence="3">JPD-1</strain>
    </source>
</reference>